<proteinExistence type="predicted"/>
<reference evidence="1 2" key="1">
    <citation type="submission" date="2016-04" db="EMBL/GenBank/DDBJ databases">
        <title>Genome analyses suggest a sexual origin of heterokaryosis in a supposedly ancient asexual fungus.</title>
        <authorList>
            <person name="Ropars J."/>
            <person name="Sedzielewska K."/>
            <person name="Noel J."/>
            <person name="Charron P."/>
            <person name="Farinelli L."/>
            <person name="Marton T."/>
            <person name="Kruger M."/>
            <person name="Pelin A."/>
            <person name="Brachmann A."/>
            <person name="Corradi N."/>
        </authorList>
    </citation>
    <scope>NUCLEOTIDE SEQUENCE [LARGE SCALE GENOMIC DNA]</scope>
    <source>
        <strain evidence="1 2">C2</strain>
    </source>
</reference>
<dbReference type="EMBL" id="LLXL01001850">
    <property type="protein sequence ID" value="PKK62658.1"/>
    <property type="molecule type" value="Genomic_DNA"/>
</dbReference>
<accession>A0A2N1MM26</accession>
<evidence type="ECO:0000313" key="2">
    <source>
        <dbReference type="Proteomes" id="UP000233469"/>
    </source>
</evidence>
<reference evidence="1 2" key="2">
    <citation type="submission" date="2017-10" db="EMBL/GenBank/DDBJ databases">
        <title>Extensive intraspecific genome diversity in a model arbuscular mycorrhizal fungus.</title>
        <authorList>
            <person name="Chen E.C.H."/>
            <person name="Morin E."/>
            <person name="Baudet D."/>
            <person name="Noel J."/>
            <person name="Ndikumana S."/>
            <person name="Charron P."/>
            <person name="St-Onge C."/>
            <person name="Giorgi J."/>
            <person name="Grigoriev I.V."/>
            <person name="Roux C."/>
            <person name="Martin F.M."/>
            <person name="Corradi N."/>
        </authorList>
    </citation>
    <scope>NUCLEOTIDE SEQUENCE [LARGE SCALE GENOMIC DNA]</scope>
    <source>
        <strain evidence="1 2">C2</strain>
    </source>
</reference>
<protein>
    <submittedName>
        <fullName evidence="1">Uncharacterized protein</fullName>
    </submittedName>
</protein>
<organism evidence="1 2">
    <name type="scientific">Rhizophagus irregularis</name>
    <dbReference type="NCBI Taxonomy" id="588596"/>
    <lineage>
        <taxon>Eukaryota</taxon>
        <taxon>Fungi</taxon>
        <taxon>Fungi incertae sedis</taxon>
        <taxon>Mucoromycota</taxon>
        <taxon>Glomeromycotina</taxon>
        <taxon>Glomeromycetes</taxon>
        <taxon>Glomerales</taxon>
        <taxon>Glomeraceae</taxon>
        <taxon>Rhizophagus</taxon>
    </lineage>
</organism>
<sequence length="147" mass="17036">MNYLQKNYPDVSPRLARTYFVAELKVLINNLKPDSREHEKACTLKSRIKKTNKNRTFSAGKLVTSVGKDFEFRGRDNTFKILWEGKNDLNGIRGRFEDIKNNNKNAHPIPFLAGGPGTGKSRFLDELERLTKEHVNKDEKFERLLKI</sequence>
<evidence type="ECO:0000313" key="1">
    <source>
        <dbReference type="EMBL" id="PKK62658.1"/>
    </source>
</evidence>
<dbReference type="VEuPathDB" id="FungiDB:FUN_003377"/>
<comment type="caution">
    <text evidence="1">The sequence shown here is derived from an EMBL/GenBank/DDBJ whole genome shotgun (WGS) entry which is preliminary data.</text>
</comment>
<gene>
    <name evidence="1" type="ORF">RhiirC2_870086</name>
</gene>
<name>A0A2N1MM26_9GLOM</name>
<dbReference type="VEuPathDB" id="FungiDB:RhiirFUN_023482"/>
<dbReference type="Proteomes" id="UP000233469">
    <property type="component" value="Unassembled WGS sequence"/>
</dbReference>
<dbReference type="AlphaFoldDB" id="A0A2N1MM26"/>